<keyword evidence="2" id="KW-1003">Cell membrane</keyword>
<protein>
    <submittedName>
        <fullName evidence="7">Threonine/homoserine/homoserine lactone efflux protein</fullName>
    </submittedName>
</protein>
<keyword evidence="4 6" id="KW-1133">Transmembrane helix</keyword>
<feature type="transmembrane region" description="Helical" evidence="6">
    <location>
        <begin position="111"/>
        <end position="136"/>
    </location>
</feature>
<proteinExistence type="predicted"/>
<organism evidence="7 8">
    <name type="scientific">Dinghuibacter silviterrae</name>
    <dbReference type="NCBI Taxonomy" id="1539049"/>
    <lineage>
        <taxon>Bacteria</taxon>
        <taxon>Pseudomonadati</taxon>
        <taxon>Bacteroidota</taxon>
        <taxon>Chitinophagia</taxon>
        <taxon>Chitinophagales</taxon>
        <taxon>Chitinophagaceae</taxon>
        <taxon>Dinghuibacter</taxon>
    </lineage>
</organism>
<feature type="transmembrane region" description="Helical" evidence="6">
    <location>
        <begin position="39"/>
        <end position="60"/>
    </location>
</feature>
<dbReference type="EMBL" id="SODV01000001">
    <property type="protein sequence ID" value="TDW99580.1"/>
    <property type="molecule type" value="Genomic_DNA"/>
</dbReference>
<keyword evidence="3 6" id="KW-0812">Transmembrane</keyword>
<evidence type="ECO:0000256" key="1">
    <source>
        <dbReference type="ARBA" id="ARBA00004651"/>
    </source>
</evidence>
<evidence type="ECO:0000256" key="2">
    <source>
        <dbReference type="ARBA" id="ARBA00022475"/>
    </source>
</evidence>
<reference evidence="7 8" key="1">
    <citation type="submission" date="2019-03" db="EMBL/GenBank/DDBJ databases">
        <title>Genomic Encyclopedia of Type Strains, Phase IV (KMG-IV): sequencing the most valuable type-strain genomes for metagenomic binning, comparative biology and taxonomic classification.</title>
        <authorList>
            <person name="Goeker M."/>
        </authorList>
    </citation>
    <scope>NUCLEOTIDE SEQUENCE [LARGE SCALE GENOMIC DNA]</scope>
    <source>
        <strain evidence="7 8">DSM 100059</strain>
    </source>
</reference>
<feature type="transmembrane region" description="Helical" evidence="6">
    <location>
        <begin position="189"/>
        <end position="209"/>
    </location>
</feature>
<evidence type="ECO:0000313" key="8">
    <source>
        <dbReference type="Proteomes" id="UP000294498"/>
    </source>
</evidence>
<keyword evidence="8" id="KW-1185">Reference proteome</keyword>
<feature type="transmembrane region" description="Helical" evidence="6">
    <location>
        <begin position="148"/>
        <end position="168"/>
    </location>
</feature>
<feature type="transmembrane region" description="Helical" evidence="6">
    <location>
        <begin position="72"/>
        <end position="90"/>
    </location>
</feature>
<evidence type="ECO:0000256" key="5">
    <source>
        <dbReference type="ARBA" id="ARBA00023136"/>
    </source>
</evidence>
<dbReference type="InterPro" id="IPR001123">
    <property type="entry name" value="LeuE-type"/>
</dbReference>
<evidence type="ECO:0000313" key="7">
    <source>
        <dbReference type="EMBL" id="TDW99580.1"/>
    </source>
</evidence>
<evidence type="ECO:0000256" key="4">
    <source>
        <dbReference type="ARBA" id="ARBA00022989"/>
    </source>
</evidence>
<keyword evidence="5 6" id="KW-0472">Membrane</keyword>
<dbReference type="GO" id="GO:0015171">
    <property type="term" value="F:amino acid transmembrane transporter activity"/>
    <property type="evidence" value="ECO:0007669"/>
    <property type="project" value="TreeGrafter"/>
</dbReference>
<dbReference type="OrthoDB" id="679767at2"/>
<comment type="subcellular location">
    <subcellularLocation>
        <location evidence="1">Cell membrane</location>
        <topology evidence="1">Multi-pass membrane protein</topology>
    </subcellularLocation>
</comment>
<feature type="transmembrane region" description="Helical" evidence="6">
    <location>
        <begin position="6"/>
        <end position="27"/>
    </location>
</feature>
<dbReference type="AlphaFoldDB" id="A0A4R8DR29"/>
<accession>A0A4R8DR29</accession>
<dbReference type="Proteomes" id="UP000294498">
    <property type="component" value="Unassembled WGS sequence"/>
</dbReference>
<dbReference type="PANTHER" id="PTHR30086">
    <property type="entry name" value="ARGININE EXPORTER PROTEIN ARGO"/>
    <property type="match status" value="1"/>
</dbReference>
<evidence type="ECO:0000256" key="6">
    <source>
        <dbReference type="SAM" id="Phobius"/>
    </source>
</evidence>
<name>A0A4R8DR29_9BACT</name>
<sequence>MITALLKGLFLGLMLMISVGPVIFSIIKHSLNNGHKGGIAFVLGVSASDITIVVLSNAFTEVFDSIKRYANELGIVGSCFLAALGIYFLFFKKIQTEEESVQLTIFRKRDYARIFLSGFFMNSLNPGVLLFWFVTASATATMTLTDKIILFSTCLVMVLAADLAKVFLANRIRPRLTRHNIHLINRISGLILIGFGVALLYGILFLHPVH</sequence>
<comment type="caution">
    <text evidence="7">The sequence shown here is derived from an EMBL/GenBank/DDBJ whole genome shotgun (WGS) entry which is preliminary data.</text>
</comment>
<dbReference type="Pfam" id="PF01810">
    <property type="entry name" value="LysE"/>
    <property type="match status" value="1"/>
</dbReference>
<dbReference type="RefSeq" id="WP_133990399.1">
    <property type="nucleotide sequence ID" value="NZ_SODV01000001.1"/>
</dbReference>
<evidence type="ECO:0000256" key="3">
    <source>
        <dbReference type="ARBA" id="ARBA00022692"/>
    </source>
</evidence>
<gene>
    <name evidence="7" type="ORF">EDB95_0590</name>
</gene>
<dbReference type="PANTHER" id="PTHR30086:SF20">
    <property type="entry name" value="ARGININE EXPORTER PROTEIN ARGO-RELATED"/>
    <property type="match status" value="1"/>
</dbReference>
<dbReference type="GO" id="GO:0005886">
    <property type="term" value="C:plasma membrane"/>
    <property type="evidence" value="ECO:0007669"/>
    <property type="project" value="UniProtKB-SubCell"/>
</dbReference>